<comment type="caution">
    <text evidence="10">The sequence shown here is derived from an EMBL/GenBank/DDBJ whole genome shotgun (WGS) entry which is preliminary data.</text>
</comment>
<sequence length="160" mass="18585">MKISENVTKAINDQIKAEMWSSNLYLSMSVHFAQIGYNGFAHWLKKQSLEEMEHAYDMMDYLLKRGGEVKIEAIDAVPQKFGSVLEVFQQVYEHECKVTEMIEGVVRAASEARDMASQDFFWKYIREQVEEEATAAEIVDTIRLSQEQNLIFIDHQLAQR</sequence>
<dbReference type="GO" id="GO:0006879">
    <property type="term" value="P:intracellular iron ion homeostasis"/>
    <property type="evidence" value="ECO:0007669"/>
    <property type="project" value="UniProtKB-KW"/>
</dbReference>
<feature type="binding site" evidence="7">
    <location>
        <position position="95"/>
    </location>
    <ligand>
        <name>Fe cation</name>
        <dbReference type="ChEBI" id="CHEBI:24875"/>
        <label>1</label>
    </ligand>
</feature>
<keyword evidence="5 7" id="KW-0408">Iron</keyword>
<feature type="binding site" evidence="7">
    <location>
        <position position="51"/>
    </location>
    <ligand>
        <name>Fe cation</name>
        <dbReference type="ChEBI" id="CHEBI:24875"/>
        <label>1</label>
    </ligand>
</feature>
<keyword evidence="11" id="KW-1185">Reference proteome</keyword>
<protein>
    <recommendedName>
        <fullName evidence="8">Ferritin</fullName>
        <ecNumber evidence="8">1.16.3.2</ecNumber>
    </recommendedName>
</protein>
<comment type="similarity">
    <text evidence="1 8">Belongs to the ferritin family. Prokaryotic subfamily.</text>
</comment>
<feature type="binding site" evidence="7">
    <location>
        <position position="18"/>
    </location>
    <ligand>
        <name>Fe cation</name>
        <dbReference type="ChEBI" id="CHEBI:24875"/>
        <label>1</label>
    </ligand>
</feature>
<dbReference type="GO" id="GO:0042802">
    <property type="term" value="F:identical protein binding"/>
    <property type="evidence" value="ECO:0007669"/>
    <property type="project" value="UniProtKB-ARBA"/>
</dbReference>
<proteinExistence type="inferred from homology"/>
<dbReference type="InterPro" id="IPR009040">
    <property type="entry name" value="Ferritin-like_diiron"/>
</dbReference>
<evidence type="ECO:0000259" key="9">
    <source>
        <dbReference type="PROSITE" id="PS50905"/>
    </source>
</evidence>
<reference evidence="10 11" key="1">
    <citation type="submission" date="2014-08" db="EMBL/GenBank/DDBJ databases">
        <title>Porphyromonas gulae strain:COT-052_OH3439 Genome sequencing.</title>
        <authorList>
            <person name="Wallis C."/>
            <person name="Deusch O."/>
            <person name="O'Flynn C."/>
            <person name="Davis I."/>
            <person name="Jospin G."/>
            <person name="Darling A.E."/>
            <person name="Coil D.A."/>
            <person name="Alexiev A."/>
            <person name="Horsfall A."/>
            <person name="Kirkwood N."/>
            <person name="Harris S."/>
            <person name="Eisen J.A."/>
        </authorList>
    </citation>
    <scope>NUCLEOTIDE SEQUENCE [LARGE SCALE GENOMIC DNA]</scope>
    <source>
        <strain evidence="11">COT-052 OH3439</strain>
    </source>
</reference>
<keyword evidence="8" id="KW-0963">Cytoplasm</keyword>
<dbReference type="InterPro" id="IPR009078">
    <property type="entry name" value="Ferritin-like_SF"/>
</dbReference>
<dbReference type="GO" id="GO:0004322">
    <property type="term" value="F:ferroxidase activity"/>
    <property type="evidence" value="ECO:0007669"/>
    <property type="project" value="TreeGrafter"/>
</dbReference>
<evidence type="ECO:0000256" key="3">
    <source>
        <dbReference type="ARBA" id="ARBA00022723"/>
    </source>
</evidence>
<organism evidence="10 11">
    <name type="scientific">Porphyromonas gulae</name>
    <dbReference type="NCBI Taxonomy" id="111105"/>
    <lineage>
        <taxon>Bacteria</taxon>
        <taxon>Pseudomonadati</taxon>
        <taxon>Bacteroidota</taxon>
        <taxon>Bacteroidia</taxon>
        <taxon>Bacteroidales</taxon>
        <taxon>Porphyromonadaceae</taxon>
        <taxon>Porphyromonas</taxon>
    </lineage>
</organism>
<dbReference type="Proteomes" id="UP000030146">
    <property type="component" value="Unassembled WGS sequence"/>
</dbReference>
<feature type="binding site" evidence="7">
    <location>
        <position position="128"/>
    </location>
    <ligand>
        <name>Fe cation</name>
        <dbReference type="ChEBI" id="CHEBI:24875"/>
        <label>1</label>
    </ligand>
</feature>
<evidence type="ECO:0000313" key="11">
    <source>
        <dbReference type="Proteomes" id="UP000030146"/>
    </source>
</evidence>
<comment type="subcellular location">
    <subcellularLocation>
        <location evidence="8">Cytoplasm</location>
    </subcellularLocation>
</comment>
<comment type="catalytic activity">
    <reaction evidence="8">
        <text>4 Fe(2+) + O2 + 6 H2O = 4 iron(III) oxide-hydroxide + 12 H(+)</text>
        <dbReference type="Rhea" id="RHEA:11972"/>
        <dbReference type="ChEBI" id="CHEBI:15377"/>
        <dbReference type="ChEBI" id="CHEBI:15378"/>
        <dbReference type="ChEBI" id="CHEBI:15379"/>
        <dbReference type="ChEBI" id="CHEBI:29033"/>
        <dbReference type="ChEBI" id="CHEBI:78619"/>
        <dbReference type="EC" id="1.16.3.2"/>
    </reaction>
</comment>
<evidence type="ECO:0000256" key="1">
    <source>
        <dbReference type="ARBA" id="ARBA00006950"/>
    </source>
</evidence>
<feature type="binding site" evidence="7">
    <location>
        <position position="54"/>
    </location>
    <ligand>
        <name>Fe cation</name>
        <dbReference type="ChEBI" id="CHEBI:24875"/>
        <label>1</label>
    </ligand>
</feature>
<dbReference type="PANTHER" id="PTHR11431">
    <property type="entry name" value="FERRITIN"/>
    <property type="match status" value="1"/>
</dbReference>
<dbReference type="SUPFAM" id="SSF47240">
    <property type="entry name" value="Ferritin-like"/>
    <property type="match status" value="1"/>
</dbReference>
<accession>A0A099X1N3</accession>
<dbReference type="PANTHER" id="PTHR11431:SF127">
    <property type="entry name" value="BACTERIAL NON-HEME FERRITIN"/>
    <property type="match status" value="1"/>
</dbReference>
<keyword evidence="3 7" id="KW-0479">Metal-binding</keyword>
<dbReference type="EC" id="1.16.3.2" evidence="8"/>
<dbReference type="PATRIC" id="fig|111105.18.peg.1778"/>
<dbReference type="FunFam" id="1.20.1260.10:FF:000001">
    <property type="entry name" value="Non-heme ferritin"/>
    <property type="match status" value="1"/>
</dbReference>
<dbReference type="AlphaFoldDB" id="A0A099X1N3"/>
<evidence type="ECO:0000256" key="8">
    <source>
        <dbReference type="RuleBase" id="RU361145"/>
    </source>
</evidence>
<dbReference type="CDD" id="cd01055">
    <property type="entry name" value="Nonheme_Ferritin"/>
    <property type="match status" value="1"/>
</dbReference>
<keyword evidence="2 8" id="KW-0409">Iron storage</keyword>
<name>A0A099X1N3_9PORP</name>
<dbReference type="InterPro" id="IPR041719">
    <property type="entry name" value="Ferritin_prok"/>
</dbReference>
<dbReference type="InterPro" id="IPR012347">
    <property type="entry name" value="Ferritin-like"/>
</dbReference>
<evidence type="ECO:0000256" key="6">
    <source>
        <dbReference type="ARBA" id="ARBA00054546"/>
    </source>
</evidence>
<feature type="domain" description="Ferritin-like diiron" evidence="9">
    <location>
        <begin position="1"/>
        <end position="146"/>
    </location>
</feature>
<evidence type="ECO:0000313" key="10">
    <source>
        <dbReference type="EMBL" id="KGN94562.1"/>
    </source>
</evidence>
<dbReference type="GO" id="GO:0006826">
    <property type="term" value="P:iron ion transport"/>
    <property type="evidence" value="ECO:0007669"/>
    <property type="project" value="InterPro"/>
</dbReference>
<evidence type="ECO:0000256" key="2">
    <source>
        <dbReference type="ARBA" id="ARBA00022434"/>
    </source>
</evidence>
<keyword evidence="4" id="KW-0560">Oxidoreductase</keyword>
<dbReference type="Gene3D" id="1.20.1260.10">
    <property type="match status" value="1"/>
</dbReference>
<evidence type="ECO:0000256" key="4">
    <source>
        <dbReference type="ARBA" id="ARBA00023002"/>
    </source>
</evidence>
<dbReference type="GO" id="GO:0005829">
    <property type="term" value="C:cytosol"/>
    <property type="evidence" value="ECO:0007669"/>
    <property type="project" value="TreeGrafter"/>
</dbReference>
<comment type="function">
    <text evidence="8">Iron-storage protein.</text>
</comment>
<dbReference type="Pfam" id="PF00210">
    <property type="entry name" value="Ferritin"/>
    <property type="match status" value="1"/>
</dbReference>
<dbReference type="InterPro" id="IPR008331">
    <property type="entry name" value="Ferritin_DPS_dom"/>
</dbReference>
<dbReference type="PROSITE" id="PS50905">
    <property type="entry name" value="FERRITIN_LIKE"/>
    <property type="match status" value="1"/>
</dbReference>
<dbReference type="InterPro" id="IPR001519">
    <property type="entry name" value="Ferritin"/>
</dbReference>
<evidence type="ECO:0000256" key="7">
    <source>
        <dbReference type="PIRSR" id="PIRSR601519-1"/>
    </source>
</evidence>
<gene>
    <name evidence="10" type="ORF">HR15_00605</name>
</gene>
<dbReference type="GeneID" id="57238847"/>
<dbReference type="EMBL" id="JRAK01000011">
    <property type="protein sequence ID" value="KGN94562.1"/>
    <property type="molecule type" value="Genomic_DNA"/>
</dbReference>
<evidence type="ECO:0000256" key="5">
    <source>
        <dbReference type="ARBA" id="ARBA00023004"/>
    </source>
</evidence>
<comment type="function">
    <text evidence="6">May alleviate iron toxicity in the presence of oxygen.</text>
</comment>
<dbReference type="GO" id="GO:0008198">
    <property type="term" value="F:ferrous iron binding"/>
    <property type="evidence" value="ECO:0007669"/>
    <property type="project" value="TreeGrafter"/>
</dbReference>
<dbReference type="GO" id="GO:0008199">
    <property type="term" value="F:ferric iron binding"/>
    <property type="evidence" value="ECO:0007669"/>
    <property type="project" value="InterPro"/>
</dbReference>
<dbReference type="RefSeq" id="WP_039417831.1">
    <property type="nucleotide sequence ID" value="NZ_CALUCC010000109.1"/>
</dbReference>